<dbReference type="InterPro" id="IPR003749">
    <property type="entry name" value="ThiS/MoaD-like"/>
</dbReference>
<gene>
    <name evidence="1" type="primary">thiS</name>
    <name evidence="1" type="ORF">E3T50_08210</name>
</gene>
<dbReference type="InterPro" id="IPR012675">
    <property type="entry name" value="Beta-grasp_dom_sf"/>
</dbReference>
<reference evidence="1 2" key="1">
    <citation type="submission" date="2019-03" db="EMBL/GenBank/DDBJ databases">
        <title>Genomics of glacier-inhabiting Cryobacterium strains.</title>
        <authorList>
            <person name="Liu Q."/>
            <person name="Xin Y.-H."/>
        </authorList>
    </citation>
    <scope>NUCLEOTIDE SEQUENCE [LARGE SCALE GENOMIC DNA]</scope>
    <source>
        <strain evidence="1 2">Hz16</strain>
    </source>
</reference>
<dbReference type="Gene3D" id="3.10.20.30">
    <property type="match status" value="1"/>
</dbReference>
<protein>
    <submittedName>
        <fullName evidence="1">Sulfur carrier protein ThiS</fullName>
    </submittedName>
</protein>
<dbReference type="CDD" id="cd00565">
    <property type="entry name" value="Ubl_ThiS"/>
    <property type="match status" value="1"/>
</dbReference>
<dbReference type="SUPFAM" id="SSF54285">
    <property type="entry name" value="MoaD/ThiS"/>
    <property type="match status" value="1"/>
</dbReference>
<accession>A0A4R9AWY5</accession>
<dbReference type="Pfam" id="PF02597">
    <property type="entry name" value="ThiS"/>
    <property type="match status" value="1"/>
</dbReference>
<dbReference type="AlphaFoldDB" id="A0A4R9AWY5"/>
<organism evidence="1 2">
    <name type="scientific">Cryobacterium gelidum</name>
    <dbReference type="NCBI Taxonomy" id="1259164"/>
    <lineage>
        <taxon>Bacteria</taxon>
        <taxon>Bacillati</taxon>
        <taxon>Actinomycetota</taxon>
        <taxon>Actinomycetes</taxon>
        <taxon>Micrococcales</taxon>
        <taxon>Microbacteriaceae</taxon>
        <taxon>Cryobacterium</taxon>
    </lineage>
</organism>
<dbReference type="InterPro" id="IPR016155">
    <property type="entry name" value="Mopterin_synth/thiamin_S_b"/>
</dbReference>
<evidence type="ECO:0000313" key="1">
    <source>
        <dbReference type="EMBL" id="TFD71577.1"/>
    </source>
</evidence>
<comment type="caution">
    <text evidence="1">The sequence shown here is derived from an EMBL/GenBank/DDBJ whole genome shotgun (WGS) entry which is preliminary data.</text>
</comment>
<proteinExistence type="predicted"/>
<dbReference type="RefSeq" id="WP_134551426.1">
    <property type="nucleotide sequence ID" value="NZ_SOHL01000013.1"/>
</dbReference>
<name>A0A4R9AWY5_9MICO</name>
<dbReference type="PANTHER" id="PTHR34472:SF1">
    <property type="entry name" value="SULFUR CARRIER PROTEIN THIS"/>
    <property type="match status" value="1"/>
</dbReference>
<keyword evidence="2" id="KW-1185">Reference proteome</keyword>
<evidence type="ECO:0000313" key="2">
    <source>
        <dbReference type="Proteomes" id="UP000297983"/>
    </source>
</evidence>
<dbReference type="NCBIfam" id="TIGR01683">
    <property type="entry name" value="thiS"/>
    <property type="match status" value="1"/>
</dbReference>
<sequence>MEITVNGQKRTVLPGSTVTDLVAEITDRPIAQDGRATDGQRLGVAVACNAEVVPRSQWWRTELTAGDEIEIVTAVQGG</sequence>
<dbReference type="PANTHER" id="PTHR34472">
    <property type="entry name" value="SULFUR CARRIER PROTEIN THIS"/>
    <property type="match status" value="1"/>
</dbReference>
<dbReference type="InterPro" id="IPR010035">
    <property type="entry name" value="Thi_S"/>
</dbReference>
<dbReference type="Proteomes" id="UP000297983">
    <property type="component" value="Unassembled WGS sequence"/>
</dbReference>
<dbReference type="EMBL" id="SOHL01000013">
    <property type="protein sequence ID" value="TFD71577.1"/>
    <property type="molecule type" value="Genomic_DNA"/>
</dbReference>